<feature type="domain" description="Glycoside hydrolase family 2 catalytic" evidence="1">
    <location>
        <begin position="110"/>
        <end position="246"/>
    </location>
</feature>
<evidence type="ECO:0000313" key="2">
    <source>
        <dbReference type="EMBL" id="SNC60412.1"/>
    </source>
</evidence>
<evidence type="ECO:0000313" key="3">
    <source>
        <dbReference type="Proteomes" id="UP000198131"/>
    </source>
</evidence>
<dbReference type="GO" id="GO:0004553">
    <property type="term" value="F:hydrolase activity, hydrolyzing O-glycosyl compounds"/>
    <property type="evidence" value="ECO:0007669"/>
    <property type="project" value="InterPro"/>
</dbReference>
<accession>A0A212T301</accession>
<gene>
    <name evidence="2" type="ORF">SAMN06265337_0254</name>
</gene>
<dbReference type="SUPFAM" id="SSF51445">
    <property type="entry name" value="(Trans)glycosidases"/>
    <property type="match status" value="1"/>
</dbReference>
<dbReference type="Gene3D" id="3.20.20.80">
    <property type="entry name" value="Glycosidases"/>
    <property type="match status" value="1"/>
</dbReference>
<evidence type="ECO:0000259" key="1">
    <source>
        <dbReference type="Pfam" id="PF02836"/>
    </source>
</evidence>
<name>A0A212T301_9BACT</name>
<dbReference type="Proteomes" id="UP000198131">
    <property type="component" value="Unassembled WGS sequence"/>
</dbReference>
<dbReference type="GO" id="GO:0005975">
    <property type="term" value="P:carbohydrate metabolic process"/>
    <property type="evidence" value="ECO:0007669"/>
    <property type="project" value="InterPro"/>
</dbReference>
<dbReference type="InterPro" id="IPR017853">
    <property type="entry name" value="GH"/>
</dbReference>
<keyword evidence="2" id="KW-0378">Hydrolase</keyword>
<protein>
    <submittedName>
        <fullName evidence="2">Glycosyl hydrolases family 2, TIM barrel domain</fullName>
    </submittedName>
</protein>
<reference evidence="3" key="1">
    <citation type="submission" date="2017-06" db="EMBL/GenBank/DDBJ databases">
        <authorList>
            <person name="Varghese N."/>
            <person name="Submissions S."/>
        </authorList>
    </citation>
    <scope>NUCLEOTIDE SEQUENCE [LARGE SCALE GENOMIC DNA]</scope>
    <source>
        <strain evidence="3">DSM 11116</strain>
    </source>
</reference>
<dbReference type="EMBL" id="FYEW01000001">
    <property type="protein sequence ID" value="SNC60412.1"/>
    <property type="molecule type" value="Genomic_DNA"/>
</dbReference>
<organism evidence="2 3">
    <name type="scientific">Hymenobacter gelipurpurascens</name>
    <dbReference type="NCBI Taxonomy" id="89968"/>
    <lineage>
        <taxon>Bacteria</taxon>
        <taxon>Pseudomonadati</taxon>
        <taxon>Bacteroidota</taxon>
        <taxon>Cytophagia</taxon>
        <taxon>Cytophagales</taxon>
        <taxon>Hymenobacteraceae</taxon>
        <taxon>Hymenobacter</taxon>
    </lineage>
</organism>
<sequence length="458" mass="51191">MRLPVSFPSIRHLWLWLLLALAAGALIGHLVELNSRRGSSLHTNKVPAGVIPVRLVRTKLGYQLQRGGKPFFIKGGAGLQHFDKLKAAGANSLRLYSTDYADDRINEAHRHGLTVMLGLWLEPESKLDYFNKEEVNRQKERLRQQVLRYRNHPALLAWNIGNELDLGPGNIPMYRAINDVSRMIHELDPNHPTTTSLSSVSENISRVKRLCPNLDFISVNIFGGLNSLAESLEKRGWTGAYIVTEFGGRGYWESPKTSWGTAKEQSSTEKADFTRVRYEKTILGHQDKCLGSYVFYWGNKFEYTQTWYSLFAPTGEKTATVDVIQTLWSGQRPSNLAPRINALKFVGATAGKEIRLQAGADYRAKVTATDPEANSLNINWKVYQDIFIGTMPSINKLFTPTEAIANSVEPVNGVEVTVHSPTRPGAYRLAVSVYDGKGSVATANLPFYVEAQARAVRR</sequence>
<proteinExistence type="predicted"/>
<keyword evidence="3" id="KW-1185">Reference proteome</keyword>
<dbReference type="InterPro" id="IPR006103">
    <property type="entry name" value="Glyco_hydro_2_cat"/>
</dbReference>
<dbReference type="OrthoDB" id="9801077at2"/>
<dbReference type="AlphaFoldDB" id="A0A212T301"/>
<dbReference type="Pfam" id="PF02836">
    <property type="entry name" value="Glyco_hydro_2_C"/>
    <property type="match status" value="1"/>
</dbReference>